<dbReference type="EMBL" id="CP144697">
    <property type="protein sequence ID" value="WVZ14135.1"/>
    <property type="molecule type" value="Genomic_DNA"/>
</dbReference>
<dbReference type="CDD" id="cd01647">
    <property type="entry name" value="RT_LTR"/>
    <property type="match status" value="1"/>
</dbReference>
<evidence type="ECO:0000256" key="9">
    <source>
        <dbReference type="SAM" id="MobiDB-lite"/>
    </source>
</evidence>
<dbReference type="InterPro" id="IPR043128">
    <property type="entry name" value="Rev_trsase/Diguanyl_cyclase"/>
</dbReference>
<dbReference type="FunFam" id="3.10.10.10:FF:000007">
    <property type="entry name" value="Retrovirus-related Pol polyprotein from transposon 17.6-like Protein"/>
    <property type="match status" value="1"/>
</dbReference>
<evidence type="ECO:0000256" key="8">
    <source>
        <dbReference type="ARBA" id="ARBA00023268"/>
    </source>
</evidence>
<organism evidence="11 12">
    <name type="scientific">Vigna mungo</name>
    <name type="common">Black gram</name>
    <name type="synonym">Phaseolus mungo</name>
    <dbReference type="NCBI Taxonomy" id="3915"/>
    <lineage>
        <taxon>Eukaryota</taxon>
        <taxon>Viridiplantae</taxon>
        <taxon>Streptophyta</taxon>
        <taxon>Embryophyta</taxon>
        <taxon>Tracheophyta</taxon>
        <taxon>Spermatophyta</taxon>
        <taxon>Magnoliopsida</taxon>
        <taxon>eudicotyledons</taxon>
        <taxon>Gunneridae</taxon>
        <taxon>Pentapetalae</taxon>
        <taxon>rosids</taxon>
        <taxon>fabids</taxon>
        <taxon>Fabales</taxon>
        <taxon>Fabaceae</taxon>
        <taxon>Papilionoideae</taxon>
        <taxon>50 kb inversion clade</taxon>
        <taxon>NPAAA clade</taxon>
        <taxon>indigoferoid/millettioid clade</taxon>
        <taxon>Phaseoleae</taxon>
        <taxon>Vigna</taxon>
    </lineage>
</organism>
<evidence type="ECO:0000259" key="10">
    <source>
        <dbReference type="PROSITE" id="PS50994"/>
    </source>
</evidence>
<evidence type="ECO:0000256" key="5">
    <source>
        <dbReference type="ARBA" id="ARBA00022759"/>
    </source>
</evidence>
<keyword evidence="1" id="KW-0645">Protease</keyword>
<dbReference type="PANTHER" id="PTHR37984">
    <property type="entry name" value="PROTEIN CBG26694"/>
    <property type="match status" value="1"/>
</dbReference>
<dbReference type="Gene3D" id="3.30.70.270">
    <property type="match status" value="2"/>
</dbReference>
<evidence type="ECO:0000256" key="3">
    <source>
        <dbReference type="ARBA" id="ARBA00022695"/>
    </source>
</evidence>
<dbReference type="Gene3D" id="3.30.420.10">
    <property type="entry name" value="Ribonuclease H-like superfamily/Ribonuclease H"/>
    <property type="match status" value="1"/>
</dbReference>
<dbReference type="InterPro" id="IPR021109">
    <property type="entry name" value="Peptidase_aspartic_dom_sf"/>
</dbReference>
<dbReference type="Pfam" id="PF08284">
    <property type="entry name" value="RVP_2"/>
    <property type="match status" value="1"/>
</dbReference>
<dbReference type="Pfam" id="PF17919">
    <property type="entry name" value="RT_RNaseH_2"/>
    <property type="match status" value="1"/>
</dbReference>
<dbReference type="InterPro" id="IPR043502">
    <property type="entry name" value="DNA/RNA_pol_sf"/>
</dbReference>
<evidence type="ECO:0000313" key="12">
    <source>
        <dbReference type="Proteomes" id="UP001374535"/>
    </source>
</evidence>
<keyword evidence="5" id="KW-0255">Endonuclease</keyword>
<keyword evidence="8" id="KW-0511">Multifunctional enzyme</keyword>
<dbReference type="Gene3D" id="1.10.340.70">
    <property type="match status" value="1"/>
</dbReference>
<dbReference type="InterPro" id="IPR012337">
    <property type="entry name" value="RNaseH-like_sf"/>
</dbReference>
<sequence>MEGKYEGRLKVVENQVEALGIIVDGLKAETTAMRQDSAAIRQDLQEVMRILVGRNRDHEGASDGSQSSVNGDRRGRREEENGGRATERTEGQFNWRKKVELPVFEGTNPLNWINRAERFFELHGVMEEEKVRIAYVSMEGSVGYWYQFWREKERDHTWEGLKCALIGRFVERSRGTIFEKLAANRQTGTVDEYIRDFEIMVEQTKGVTDEQLLGYFLAGLQDNVRDRTVGGDANRKRCRDYIGRNEDRGWKCESTTDIWGRIAGAIVQVEPIRNQGGRTTITECRIWEGEGSLGKSASAVGGETMGRGVRNLPYHEYVKRREEGRCFRCGGQFSPGHRCPERSLRVTILGEDEEEDLGETKKELENERLELSPLSTGGMTQPRTMKLQGSLGDRVVLIMVDNGANHSFISKALVEELQLEVNKDQTHSVCLGDGQRKQTHGCCQGIMLQLGGVEIAEQYHVFELGGVDVILGVDWLAKLGEVVTNWSKLTMSFKQGGREVIIKGDPTLAREVIALATLFKIMEVESVAVMWGRRKGTGVDGEVARRVFLEPHGLPPERGMEHKIILKEGISPVNVRPYRYPHLLKGEIEKQVEEIMRTGIIRHFILVKKKDGSWRFCIDYRALNRATIPDKFPIPVIEELLDELRGAKYFSKIDLKARYHQIRMGGEDIQKTAFRTHQGHYEFLVMPFGLTNAPATFQSAMNGLLRSHLRKFIVGRSLRACEVCIKYVAATSVGSQSQEKRIWEDPYQILGPHYIRKWVEAIIGWEEPKNIKALRGFLGLTIYYWRFLRNYGKLARPLTDMLKKGNFAWTNSAREAMEKLKIAITTAPVLALPDFTQPFHVECDASGVGVGAVLTQNRRPIAFFSKALSEGTLSKSIYEKELMALVLAIQHWWPYVIGQKFLVHSNQRSYDFDILYKAGAMNKVADALSRKGLEATTEKEELDKKLEEKELRVIARPYWKDFQEILEEVKEDEELKKIVADITGDPDKHSAYTLEGGRLHYKGRLVLSAKSKWISTISAEMHTSSIGGHSGVYRTYRRVVQSLYWKGMKKAVTNDVAQCVVCQQHKYLTASPQGLLQPLRIPQAIWEEISMDFIVKLPKSKGYDAVLVVVDRLSKYSHFIPLKHPYTTRAVAEAFVKEVVKLHGVPKSIVSAMDPLFLTTGDKPSYEYCLSPGVVQTNEGIKPGAGGYLRCFCSEQPKGWSVILPWAEYWYNTSYQGAAKCTPFETVGEVAFRLLLPDTARIHPVFHASQLKIAIGAKSVAKGATTDLQMEGPTYWPIRVLDRKQQQKEETSEQVLIEWNEGGVDGATWEDRVTIQEQFPEFNLGDKVDLQDGGNVRGWKVYVRRKKRDMVNTRMESRLDVVDKMMQELIQDKDRHENQSHERFQRLEDMIWGLTDMVESLSCSTTKGDIVLNGLKEDIKAEVKLYEPSTLLELMMSSQKDSVAADPTKVEVMINWPVPKIAKALRGFLGLLDTIEDL</sequence>
<dbReference type="SUPFAM" id="SSF53098">
    <property type="entry name" value="Ribonuclease H-like"/>
    <property type="match status" value="1"/>
</dbReference>
<dbReference type="GO" id="GO:0008233">
    <property type="term" value="F:peptidase activity"/>
    <property type="evidence" value="ECO:0007669"/>
    <property type="project" value="UniProtKB-KW"/>
</dbReference>
<keyword evidence="4" id="KW-0540">Nuclease</keyword>
<dbReference type="FunFam" id="3.30.70.270:FF:000020">
    <property type="entry name" value="Transposon Tf2-6 polyprotein-like Protein"/>
    <property type="match status" value="1"/>
</dbReference>
<evidence type="ECO:0000256" key="6">
    <source>
        <dbReference type="ARBA" id="ARBA00022801"/>
    </source>
</evidence>
<evidence type="ECO:0000256" key="1">
    <source>
        <dbReference type="ARBA" id="ARBA00022670"/>
    </source>
</evidence>
<dbReference type="PROSITE" id="PS50994">
    <property type="entry name" value="INTEGRASE"/>
    <property type="match status" value="1"/>
</dbReference>
<dbReference type="GO" id="GO:0004519">
    <property type="term" value="F:endonuclease activity"/>
    <property type="evidence" value="ECO:0007669"/>
    <property type="project" value="UniProtKB-KW"/>
</dbReference>
<dbReference type="Gene3D" id="2.40.70.10">
    <property type="entry name" value="Acid Proteases"/>
    <property type="match status" value="1"/>
</dbReference>
<keyword evidence="3" id="KW-0548">Nucleotidyltransferase</keyword>
<dbReference type="InterPro" id="IPR001584">
    <property type="entry name" value="Integrase_cat-core"/>
</dbReference>
<keyword evidence="6" id="KW-0378">Hydrolase</keyword>
<evidence type="ECO:0000313" key="11">
    <source>
        <dbReference type="EMBL" id="WVZ14135.1"/>
    </source>
</evidence>
<protein>
    <recommendedName>
        <fullName evidence="10">Integrase catalytic domain-containing protein</fullName>
    </recommendedName>
</protein>
<keyword evidence="2" id="KW-0808">Transferase</keyword>
<name>A0AAQ3NQJ7_VIGMU</name>
<dbReference type="Proteomes" id="UP001374535">
    <property type="component" value="Chromosome 4"/>
</dbReference>
<dbReference type="CDD" id="cd00303">
    <property type="entry name" value="retropepsin_like"/>
    <property type="match status" value="1"/>
</dbReference>
<dbReference type="InterPro" id="IPR041577">
    <property type="entry name" value="RT_RNaseH_2"/>
</dbReference>
<dbReference type="InterPro" id="IPR036397">
    <property type="entry name" value="RNaseH_sf"/>
</dbReference>
<proteinExistence type="predicted"/>
<dbReference type="InterPro" id="IPR005162">
    <property type="entry name" value="Retrotrans_gag_dom"/>
</dbReference>
<dbReference type="GO" id="GO:0015074">
    <property type="term" value="P:DNA integration"/>
    <property type="evidence" value="ECO:0007669"/>
    <property type="project" value="InterPro"/>
</dbReference>
<dbReference type="InterPro" id="IPR000477">
    <property type="entry name" value="RT_dom"/>
</dbReference>
<dbReference type="PANTHER" id="PTHR37984:SF5">
    <property type="entry name" value="PROTEIN NYNRIN-LIKE"/>
    <property type="match status" value="1"/>
</dbReference>
<gene>
    <name evidence="11" type="ORF">V8G54_011701</name>
</gene>
<dbReference type="InterPro" id="IPR050951">
    <property type="entry name" value="Retrovirus_Pol_polyprotein"/>
</dbReference>
<evidence type="ECO:0000256" key="2">
    <source>
        <dbReference type="ARBA" id="ARBA00022679"/>
    </source>
</evidence>
<dbReference type="Pfam" id="PF03732">
    <property type="entry name" value="Retrotrans_gag"/>
    <property type="match status" value="1"/>
</dbReference>
<keyword evidence="7" id="KW-0695">RNA-directed DNA polymerase</keyword>
<evidence type="ECO:0000256" key="7">
    <source>
        <dbReference type="ARBA" id="ARBA00022918"/>
    </source>
</evidence>
<dbReference type="CDD" id="cd09274">
    <property type="entry name" value="RNase_HI_RT_Ty3"/>
    <property type="match status" value="1"/>
</dbReference>
<dbReference type="SUPFAM" id="SSF56672">
    <property type="entry name" value="DNA/RNA polymerases"/>
    <property type="match status" value="1"/>
</dbReference>
<feature type="domain" description="Integrase catalytic" evidence="10">
    <location>
        <begin position="1078"/>
        <end position="1174"/>
    </location>
</feature>
<dbReference type="GO" id="GO:0006508">
    <property type="term" value="P:proteolysis"/>
    <property type="evidence" value="ECO:0007669"/>
    <property type="project" value="UniProtKB-KW"/>
</dbReference>
<dbReference type="Pfam" id="PF00078">
    <property type="entry name" value="RVT_1"/>
    <property type="match status" value="1"/>
</dbReference>
<keyword evidence="12" id="KW-1185">Reference proteome</keyword>
<evidence type="ECO:0000256" key="4">
    <source>
        <dbReference type="ARBA" id="ARBA00022722"/>
    </source>
</evidence>
<feature type="compositionally biased region" description="Basic and acidic residues" evidence="9">
    <location>
        <begin position="71"/>
        <end position="90"/>
    </location>
</feature>
<feature type="region of interest" description="Disordered" evidence="9">
    <location>
        <begin position="55"/>
        <end position="91"/>
    </location>
</feature>
<reference evidence="11 12" key="1">
    <citation type="journal article" date="2023" name="Life. Sci Alliance">
        <title>Evolutionary insights into 3D genome organization and epigenetic landscape of Vigna mungo.</title>
        <authorList>
            <person name="Junaid A."/>
            <person name="Singh B."/>
            <person name="Bhatia S."/>
        </authorList>
    </citation>
    <scope>NUCLEOTIDE SEQUENCE [LARGE SCALE GENOMIC DNA]</scope>
    <source>
        <strain evidence="11">Urdbean</strain>
    </source>
</reference>
<dbReference type="Gene3D" id="3.10.10.10">
    <property type="entry name" value="HIV Type 1 Reverse Transcriptase, subunit A, domain 1"/>
    <property type="match status" value="1"/>
</dbReference>
<accession>A0AAQ3NQJ7</accession>
<dbReference type="GO" id="GO:0003964">
    <property type="term" value="F:RNA-directed DNA polymerase activity"/>
    <property type="evidence" value="ECO:0007669"/>
    <property type="project" value="UniProtKB-KW"/>
</dbReference>
<dbReference type="SUPFAM" id="SSF50630">
    <property type="entry name" value="Acid proteases"/>
    <property type="match status" value="1"/>
</dbReference>
<dbReference type="GO" id="GO:0003676">
    <property type="term" value="F:nucleic acid binding"/>
    <property type="evidence" value="ECO:0007669"/>
    <property type="project" value="InterPro"/>
</dbReference>
<dbReference type="Pfam" id="PF17921">
    <property type="entry name" value="Integrase_H2C2"/>
    <property type="match status" value="1"/>
</dbReference>
<dbReference type="InterPro" id="IPR041588">
    <property type="entry name" value="Integrase_H2C2"/>
</dbReference>